<organism evidence="2 3">
    <name type="scientific">Brevundimonas faecalis</name>
    <dbReference type="NCBI Taxonomy" id="947378"/>
    <lineage>
        <taxon>Bacteria</taxon>
        <taxon>Pseudomonadati</taxon>
        <taxon>Pseudomonadota</taxon>
        <taxon>Alphaproteobacteria</taxon>
        <taxon>Caulobacterales</taxon>
        <taxon>Caulobacteraceae</taxon>
        <taxon>Brevundimonas</taxon>
    </lineage>
</organism>
<evidence type="ECO:0000313" key="3">
    <source>
        <dbReference type="Proteomes" id="UP001549313"/>
    </source>
</evidence>
<evidence type="ECO:0000313" key="2">
    <source>
        <dbReference type="EMBL" id="MET4683554.1"/>
    </source>
</evidence>
<dbReference type="InterPro" id="IPR010281">
    <property type="entry name" value="DUF885"/>
</dbReference>
<dbReference type="PANTHER" id="PTHR33361:SF2">
    <property type="entry name" value="DUF885 DOMAIN-CONTAINING PROTEIN"/>
    <property type="match status" value="1"/>
</dbReference>
<proteinExistence type="predicted"/>
<keyword evidence="3" id="KW-1185">Reference proteome</keyword>
<accession>A0ABV2RAF1</accession>
<sequence>MFAARCIIALSLTLSVAPAALAADITAPLVQATTPSASTALKQLFEDERAAYYRSRPMEAMNDGLAPDRVWLGTVAPEEQARRLSEDRAFLARLERMDRQALSEDERVSYDLFRFMVEQRVLLARYGEWRRPFNNDSGFYGELLFLPDMAKPRDVVGYEAYIALLNDVPRYVAEQTANMRQGLADGFTQPAEILGEVSPVIAAAVYERAEDSPLYAPFARFPESMPAAEQTRLKAAGVAALNGPVRTAYADFARFFETEYRPGATKALGASSLPDGAAYYRDLARYFTTLPDVTPEQIHQKGLEEIARIRAEMTTVMGQAGFTGSFAQFQAFLRTDPRFYPTTPEQLLREASWIAKEIDAKLPDYFGRLPRTPFTIKPVPTHLAPTYTAGRYNPGPVGAAGEYWVNTYALNTRPLYALPALTLHEAAPGHHTQGALSRELEKVPAFRLNFYPHAYGEGWGLYAEKLGVEMGVYHTPYEDFGRLSYEAWRAARLVVDTGIHSMGWSRQQARDYLTANTAMTAHEINTEVDRYISWPGQALAYKWGELKIWELRHRAEAALGDRFDVREFHDTALRHGGVTLKVLEDQVDAYIAQRSTR</sequence>
<feature type="chain" id="PRO_5046947335" evidence="1">
    <location>
        <begin position="23"/>
        <end position="597"/>
    </location>
</feature>
<name>A0ABV2RAF1_9CAUL</name>
<comment type="caution">
    <text evidence="2">The sequence shown here is derived from an EMBL/GenBank/DDBJ whole genome shotgun (WGS) entry which is preliminary data.</text>
</comment>
<dbReference type="Proteomes" id="UP001549313">
    <property type="component" value="Unassembled WGS sequence"/>
</dbReference>
<protein>
    <submittedName>
        <fullName evidence="2">Uncharacterized protein (DUF885 family)</fullName>
    </submittedName>
</protein>
<evidence type="ECO:0000256" key="1">
    <source>
        <dbReference type="SAM" id="SignalP"/>
    </source>
</evidence>
<reference evidence="2 3" key="1">
    <citation type="submission" date="2024-06" db="EMBL/GenBank/DDBJ databases">
        <title>Sorghum-associated microbial communities from plants grown in Nebraska, USA.</title>
        <authorList>
            <person name="Schachtman D."/>
        </authorList>
    </citation>
    <scope>NUCLEOTIDE SEQUENCE [LARGE SCALE GENOMIC DNA]</scope>
    <source>
        <strain evidence="2 3">2814</strain>
    </source>
</reference>
<gene>
    <name evidence="2" type="ORF">ABIE19_001463</name>
</gene>
<keyword evidence="1" id="KW-0732">Signal</keyword>
<feature type="signal peptide" evidence="1">
    <location>
        <begin position="1"/>
        <end position="22"/>
    </location>
</feature>
<dbReference type="EMBL" id="JBEPTF010000001">
    <property type="protein sequence ID" value="MET4683554.1"/>
    <property type="molecule type" value="Genomic_DNA"/>
</dbReference>
<dbReference type="Pfam" id="PF05960">
    <property type="entry name" value="DUF885"/>
    <property type="match status" value="1"/>
</dbReference>
<dbReference type="PANTHER" id="PTHR33361">
    <property type="entry name" value="GLR0591 PROTEIN"/>
    <property type="match status" value="1"/>
</dbReference>
<dbReference type="RefSeq" id="WP_354088472.1">
    <property type="nucleotide sequence ID" value="NZ_JBEPTF010000001.1"/>
</dbReference>